<evidence type="ECO:0000256" key="1">
    <source>
        <dbReference type="SAM" id="MobiDB-lite"/>
    </source>
</evidence>
<evidence type="ECO:0000313" key="3">
    <source>
        <dbReference type="Proteomes" id="UP001050691"/>
    </source>
</evidence>
<proteinExistence type="predicted"/>
<dbReference type="AlphaFoldDB" id="A0AAV5AIZ0"/>
<dbReference type="Proteomes" id="UP001050691">
    <property type="component" value="Unassembled WGS sequence"/>
</dbReference>
<name>A0AAV5AIZ0_9AGAM</name>
<sequence length="614" mass="69634">MSYPEALPIHNIWDEIAFLLESTKDLLSFALTCRVFKELIIPDHLEYRYIRCDLRRQDVWKFLASRPRLARGIKTVELISDPHETDRLPQTFGNAPGQMLQYGIDTSIQITDEHMEFFGNALSNMVFLNTFVWKQEPASHQGINNIFHILANKTRCLEALSMWTLTGLTKLTIRRPNFPAIQMIVHLCSELKDLDLWELTGAAAYYLMQYANLKYLGRLTLMLDLPSFSSEGDNISMVMTPFLDRHSTLVSLHLIGRTIPIPIMPASCLPKLHSIALTNTDISLQLSYLLSDEILSRLVHWQCPVTSVDISTLTQLDKLVSLYNTEEIFVKDFTPFLSKTPNLKRVFSKFVDYRRSRGDDAQEKLITALLQCTNLTHIFCDFRLTTGKKRASESTEKLRHLCESLSALPNLKYFEVTLNNKRQYVGLERDETGLYSGYHIATWEESHHDLEGGLQDILDLFPLPPTHIPIPKDRGSNETLNDPRSEGPAKSHSNPNPEAQLLTISDGYAAAHSPTDSISKRTLVPSMFTSSPRRKTKVKATINKILSLISIKNSGTSKSGPEDSEKRGLGKTVKPHLSMPMLRVRTKSVGSALPSYRHSFIHPLSSRDYHKTVV</sequence>
<reference evidence="2" key="1">
    <citation type="submission" date="2021-10" db="EMBL/GenBank/DDBJ databases">
        <title>De novo Genome Assembly of Clathrus columnatus (Basidiomycota, Fungi) Using Illumina and Nanopore Sequence Data.</title>
        <authorList>
            <person name="Ogiso-Tanaka E."/>
            <person name="Itagaki H."/>
            <person name="Hosoya T."/>
            <person name="Hosaka K."/>
        </authorList>
    </citation>
    <scope>NUCLEOTIDE SEQUENCE</scope>
    <source>
        <strain evidence="2">MO-923</strain>
    </source>
</reference>
<comment type="caution">
    <text evidence="2">The sequence shown here is derived from an EMBL/GenBank/DDBJ whole genome shotgun (WGS) entry which is preliminary data.</text>
</comment>
<feature type="region of interest" description="Disordered" evidence="1">
    <location>
        <begin position="468"/>
        <end position="499"/>
    </location>
</feature>
<dbReference type="EMBL" id="BPWL01000008">
    <property type="protein sequence ID" value="GJJ12815.1"/>
    <property type="molecule type" value="Genomic_DNA"/>
</dbReference>
<evidence type="ECO:0008006" key="4">
    <source>
        <dbReference type="Google" id="ProtNLM"/>
    </source>
</evidence>
<organism evidence="2 3">
    <name type="scientific">Clathrus columnatus</name>
    <dbReference type="NCBI Taxonomy" id="1419009"/>
    <lineage>
        <taxon>Eukaryota</taxon>
        <taxon>Fungi</taxon>
        <taxon>Dikarya</taxon>
        <taxon>Basidiomycota</taxon>
        <taxon>Agaricomycotina</taxon>
        <taxon>Agaricomycetes</taxon>
        <taxon>Phallomycetidae</taxon>
        <taxon>Phallales</taxon>
        <taxon>Clathraceae</taxon>
        <taxon>Clathrus</taxon>
    </lineage>
</organism>
<feature type="region of interest" description="Disordered" evidence="1">
    <location>
        <begin position="553"/>
        <end position="572"/>
    </location>
</feature>
<gene>
    <name evidence="2" type="ORF">Clacol_007060</name>
</gene>
<protein>
    <recommendedName>
        <fullName evidence="4">F-box domain-containing protein</fullName>
    </recommendedName>
</protein>
<accession>A0AAV5AIZ0</accession>
<evidence type="ECO:0000313" key="2">
    <source>
        <dbReference type="EMBL" id="GJJ12815.1"/>
    </source>
</evidence>
<keyword evidence="3" id="KW-1185">Reference proteome</keyword>
<dbReference type="SUPFAM" id="SSF52047">
    <property type="entry name" value="RNI-like"/>
    <property type="match status" value="1"/>
</dbReference>
<feature type="compositionally biased region" description="Basic and acidic residues" evidence="1">
    <location>
        <begin position="470"/>
        <end position="489"/>
    </location>
</feature>